<dbReference type="Proteomes" id="UP000186817">
    <property type="component" value="Unassembled WGS sequence"/>
</dbReference>
<dbReference type="InterPro" id="IPR036691">
    <property type="entry name" value="Endo/exonu/phosph_ase_sf"/>
</dbReference>
<evidence type="ECO:0000259" key="2">
    <source>
        <dbReference type="Pfam" id="PF00078"/>
    </source>
</evidence>
<dbReference type="SUPFAM" id="SSF56219">
    <property type="entry name" value="DNase I-like"/>
    <property type="match status" value="1"/>
</dbReference>
<sequence>MQVLTEKLQIKQTEVEALQKQLQTKLSETDVPPAKPEEVQTFDAFFAALEKAGLQLDEAQRSKVKEHLVEPPLLGGQFKGCQQGSQERVEDLNSHEAPQARDSVQHVEATVSQQQVQCEVFAQRYKHEPGAEEVLVTQQEEVVPLISPEVVIVEASPEDEPSGDSAQEQEASRLCEDISVLLLPLKPGVAVPAEVERELVVLIERLEQALIDPPYALETAQGTNVAEGSQAPQPGLAHARRGTVEALQWKLIGQEAFLGATGSRIGGVAWVARKHRNVWTKHSFLLEGAGYEAIGVQAQGLTYTLISLYLKDTEGPTGPRNAQILASLVAYVRELPEPWIIGGDWNCTPHVFMQSSVCQVMRGRLITAGEITCTQGEGNELDFVLVSRCIEAAVTLTVDWQVPWKPHAALKLIVAGAGVADPRWRLPQFAKLSGDVSERDWPEVGAVTPHIMGQVGQDGVSSALARWAKAMEVCRGDPQGRGYQVDKVWGTVQETRVVQASKATAAGWWSRMRRCIITLQGQLSRNTWEQVQGNAEAADVFLQRAVGRPEEASFVAEVSRAFEQRQVKALGKLREAAEANEAEAQVQASKASQKQYKAWLNVSVAKGMRPLFRSLAKAENVFTRPFQDTAVEERAKLRRQQWVKVWGEAGSEYKPGKVLEAKAKQNPLPPIEGAELERIANRVADKAGGLDGLTYASLRNLPSQAYQELAGVLNGSEESLTAPIQWQQQQVCMLAKKPTIERPIYLTSITYRLWCFARRGPVQQWIQQTQNSTAWDKATPGNTCLQIAVNRLLKGEVSRCNKKHMIAILIDLETFYDCVDLQLLADRLCEAQFPPVVGALALQAYAGERHIVSEDVLSEGIKPQKGIPAGCPLAITMARVFLAPILREASTCEGLAGLDTWVDDIGADFEDKRPAVVARQALTGYRVLAEGLRGSGLKIAETKTGFLASTKEARKELQALLKPDEPKIFHSMRDLGVDRALGRLRRVTHQKARVGKGKRRQGKLAKLKVPVEACKVRLFKGSICASMLWGHQAQGLPPSRVRDLRRAVALQVGLQKLGDLEVALSAEADRVSDPWATVVMQQVQEWFTALSRWGPEQAPLERVWQQTATGFSEGTANWHHVKGPLAATVGHMTGLVRTKLGDK</sequence>
<evidence type="ECO:0000313" key="3">
    <source>
        <dbReference type="EMBL" id="OLP76813.1"/>
    </source>
</evidence>
<reference evidence="3 4" key="1">
    <citation type="submission" date="2016-02" db="EMBL/GenBank/DDBJ databases">
        <title>Genome analysis of coral dinoflagellate symbionts highlights evolutionary adaptations to a symbiotic lifestyle.</title>
        <authorList>
            <person name="Aranda M."/>
            <person name="Li Y."/>
            <person name="Liew Y.J."/>
            <person name="Baumgarten S."/>
            <person name="Simakov O."/>
            <person name="Wilson M."/>
            <person name="Piel J."/>
            <person name="Ashoor H."/>
            <person name="Bougouffa S."/>
            <person name="Bajic V.B."/>
            <person name="Ryu T."/>
            <person name="Ravasi T."/>
            <person name="Bayer T."/>
            <person name="Micklem G."/>
            <person name="Kim H."/>
            <person name="Bhak J."/>
            <person name="Lajeunesse T.C."/>
            <person name="Voolstra C.R."/>
        </authorList>
    </citation>
    <scope>NUCLEOTIDE SEQUENCE [LARGE SCALE GENOMIC DNA]</scope>
    <source>
        <strain evidence="3 4">CCMP2467</strain>
    </source>
</reference>
<gene>
    <name evidence="3" type="ORF">AK812_SmicGene43204</name>
</gene>
<protein>
    <recommendedName>
        <fullName evidence="2">Reverse transcriptase domain-containing protein</fullName>
    </recommendedName>
</protein>
<evidence type="ECO:0000256" key="1">
    <source>
        <dbReference type="SAM" id="Coils"/>
    </source>
</evidence>
<dbReference type="OrthoDB" id="426406at2759"/>
<dbReference type="InterPro" id="IPR000477">
    <property type="entry name" value="RT_dom"/>
</dbReference>
<keyword evidence="1" id="KW-0175">Coiled coil</keyword>
<dbReference type="Gene3D" id="3.60.10.10">
    <property type="entry name" value="Endonuclease/exonuclease/phosphatase"/>
    <property type="match status" value="1"/>
</dbReference>
<name>A0A1Q9C1L3_SYMMI</name>
<comment type="caution">
    <text evidence="3">The sequence shown here is derived from an EMBL/GenBank/DDBJ whole genome shotgun (WGS) entry which is preliminary data.</text>
</comment>
<dbReference type="AlphaFoldDB" id="A0A1Q9C1L3"/>
<accession>A0A1Q9C1L3</accession>
<feature type="coiled-coil region" evidence="1">
    <location>
        <begin position="1"/>
        <end position="28"/>
    </location>
</feature>
<proteinExistence type="predicted"/>
<keyword evidence="4" id="KW-1185">Reference proteome</keyword>
<dbReference type="Pfam" id="PF00078">
    <property type="entry name" value="RVT_1"/>
    <property type="match status" value="1"/>
</dbReference>
<organism evidence="3 4">
    <name type="scientific">Symbiodinium microadriaticum</name>
    <name type="common">Dinoflagellate</name>
    <name type="synonym">Zooxanthella microadriatica</name>
    <dbReference type="NCBI Taxonomy" id="2951"/>
    <lineage>
        <taxon>Eukaryota</taxon>
        <taxon>Sar</taxon>
        <taxon>Alveolata</taxon>
        <taxon>Dinophyceae</taxon>
        <taxon>Suessiales</taxon>
        <taxon>Symbiodiniaceae</taxon>
        <taxon>Symbiodinium</taxon>
    </lineage>
</organism>
<dbReference type="EMBL" id="LSRX01001912">
    <property type="protein sequence ID" value="OLP76813.1"/>
    <property type="molecule type" value="Genomic_DNA"/>
</dbReference>
<dbReference type="PANTHER" id="PTHR19446">
    <property type="entry name" value="REVERSE TRANSCRIPTASES"/>
    <property type="match status" value="1"/>
</dbReference>
<evidence type="ECO:0000313" key="4">
    <source>
        <dbReference type="Proteomes" id="UP000186817"/>
    </source>
</evidence>
<feature type="domain" description="Reverse transcriptase" evidence="2">
    <location>
        <begin position="799"/>
        <end position="948"/>
    </location>
</feature>